<feature type="domain" description="Penicillin-binding protein transpeptidase" evidence="12">
    <location>
        <begin position="298"/>
        <end position="567"/>
    </location>
</feature>
<dbReference type="InterPro" id="IPR036950">
    <property type="entry name" value="PBP_transglycosylase"/>
</dbReference>
<evidence type="ECO:0000256" key="2">
    <source>
        <dbReference type="ARBA" id="ARBA00007090"/>
    </source>
</evidence>
<gene>
    <name evidence="15" type="primary">pbpC</name>
    <name evidence="15" type="ORF">N0K08_02280</name>
</gene>
<comment type="caution">
    <text evidence="15">The sequence shown here is derived from an EMBL/GenBank/DDBJ whole genome shotgun (WGS) entry which is preliminary data.</text>
</comment>
<comment type="catalytic activity">
    <reaction evidence="11">
        <text>[GlcNAc-(1-&gt;4)-Mur2Ac(oyl-L-Ala-gamma-D-Glu-L-Lys-D-Ala-D-Ala)](n)-di-trans,octa-cis-undecaprenyl diphosphate + beta-D-GlcNAc-(1-&gt;4)-Mur2Ac(oyl-L-Ala-gamma-D-Glu-L-Lys-D-Ala-D-Ala)-di-trans,octa-cis-undecaprenyl diphosphate = [GlcNAc-(1-&gt;4)-Mur2Ac(oyl-L-Ala-gamma-D-Glu-L-Lys-D-Ala-D-Ala)](n+1)-di-trans,octa-cis-undecaprenyl diphosphate + di-trans,octa-cis-undecaprenyl diphosphate + H(+)</text>
        <dbReference type="Rhea" id="RHEA:23708"/>
        <dbReference type="Rhea" id="RHEA-COMP:9602"/>
        <dbReference type="Rhea" id="RHEA-COMP:9603"/>
        <dbReference type="ChEBI" id="CHEBI:15378"/>
        <dbReference type="ChEBI" id="CHEBI:58405"/>
        <dbReference type="ChEBI" id="CHEBI:60033"/>
        <dbReference type="ChEBI" id="CHEBI:78435"/>
        <dbReference type="EC" id="2.4.99.28"/>
    </reaction>
</comment>
<evidence type="ECO:0000259" key="13">
    <source>
        <dbReference type="Pfam" id="PF00912"/>
    </source>
</evidence>
<evidence type="ECO:0000256" key="8">
    <source>
        <dbReference type="ARBA" id="ARBA00022801"/>
    </source>
</evidence>
<sequence length="732" mass="78772">MRAALLWGAACSAAWALPTFEEVRSAHRPSETLLLSREGEVLQRLRTDASVRRGEWVALQDISPALRTALLLSEDQRFYEHSGVDWAAVSSAAWGRLWHQRTRGASTISMQLAGLVDGDWRRGPGGRNVVQKLGQTVVAQVLDRRWRKDQILEAYLNLVPFRGELVGIDALARTLFGKAAHGLDAREAAVAAVLVRAPNATPARVARRACALLEQQAQSVDCEALQLFTESSLQQRRWPASEGWAPHFARRVLAEQVAPAGELPAQLRSTLSAPLQREAMRSLQQHLRELQGRNVEDGAALVLDNATGEVLAWVGSSGALSQAGEVDGVLALRQPGSTLKPFLYAQALAERRLTAASLIEDSSAHISTPGGLYIPQNYDRRFKGWVSVRTALAASLNVPAVRTLAMVSPDAFFAQLRALGMPLRESGGYYGYSLALGSAEVPLLQLTNAYRALANGGCWRPVAAGRLAAARPTGACTPVLDPRAAFIVGDILSDGNARAPTFGTDSLLATRFWTAVKTGTSKDMRDNWAVGWSQDYTVGVWVGNAGGAAMHGVSGSSGAAPIWAELMALLHARRPSRAPQPPAATAQRPALLRAAVRYGADPATGQPLASTRSEWFLPGTQQELFALEQGAVQTGAVPAAEPVQARILRPASGTIVALDPDIPPDRQRLQFAARLATGDARALRWLLDGKEVGRGLHWAGLPWPGRHRMELRDAKGQLLDSVTYEVRGAGVR</sequence>
<dbReference type="InterPro" id="IPR009647">
    <property type="entry name" value="PBP_C"/>
</dbReference>
<evidence type="ECO:0000256" key="5">
    <source>
        <dbReference type="ARBA" id="ARBA00022670"/>
    </source>
</evidence>
<keyword evidence="7" id="KW-0808">Transferase</keyword>
<dbReference type="SUPFAM" id="SSF53955">
    <property type="entry name" value="Lysozyme-like"/>
    <property type="match status" value="1"/>
</dbReference>
<accession>A0ABT2PGC9</accession>
<evidence type="ECO:0000259" key="14">
    <source>
        <dbReference type="Pfam" id="PF06832"/>
    </source>
</evidence>
<feature type="domain" description="Glycosyl transferase family 51" evidence="13">
    <location>
        <begin position="40"/>
        <end position="215"/>
    </location>
</feature>
<dbReference type="EMBL" id="JAODYH010000001">
    <property type="protein sequence ID" value="MCT9809454.1"/>
    <property type="molecule type" value="Genomic_DNA"/>
</dbReference>
<comment type="pathway">
    <text evidence="1">Cell wall biogenesis; peptidoglycan biosynthesis.</text>
</comment>
<keyword evidence="9" id="KW-0511">Multifunctional enzyme</keyword>
<evidence type="ECO:0000256" key="4">
    <source>
        <dbReference type="ARBA" id="ARBA00022645"/>
    </source>
</evidence>
<keyword evidence="5" id="KW-0645">Protease</keyword>
<evidence type="ECO:0000313" key="16">
    <source>
        <dbReference type="Proteomes" id="UP001525968"/>
    </source>
</evidence>
<dbReference type="Gene3D" id="3.40.710.10">
    <property type="entry name" value="DD-peptidase/beta-lactamase superfamily"/>
    <property type="match status" value="1"/>
</dbReference>
<dbReference type="NCBIfam" id="TIGR02073">
    <property type="entry name" value="PBP_1c"/>
    <property type="match status" value="1"/>
</dbReference>
<name>A0ABT2PGC9_9BURK</name>
<reference evidence="15 16" key="1">
    <citation type="submission" date="2022-09" db="EMBL/GenBank/DDBJ databases">
        <title>Draft genome of isolate Be4.</title>
        <authorList>
            <person name="Sanchez-Castro I."/>
            <person name="Martinez-Rodriguez P."/>
            <person name="Descostes M."/>
            <person name="Merroun M."/>
        </authorList>
    </citation>
    <scope>NUCLEOTIDE SEQUENCE [LARGE SCALE GENOMIC DNA]</scope>
    <source>
        <strain evidence="15 16">Be4</strain>
    </source>
</reference>
<dbReference type="InterPro" id="IPR001264">
    <property type="entry name" value="Glyco_trans_51"/>
</dbReference>
<protein>
    <recommendedName>
        <fullName evidence="10">peptidoglycan glycosyltransferase</fullName>
        <ecNumber evidence="10">2.4.99.28</ecNumber>
    </recommendedName>
</protein>
<evidence type="ECO:0000256" key="10">
    <source>
        <dbReference type="ARBA" id="ARBA00044770"/>
    </source>
</evidence>
<keyword evidence="8" id="KW-0378">Hydrolase</keyword>
<dbReference type="EC" id="2.4.99.28" evidence="10"/>
<evidence type="ECO:0000256" key="9">
    <source>
        <dbReference type="ARBA" id="ARBA00023268"/>
    </source>
</evidence>
<organism evidence="15 16">
    <name type="scientific">Acidovorax bellezanensis</name>
    <dbReference type="NCBI Taxonomy" id="2976702"/>
    <lineage>
        <taxon>Bacteria</taxon>
        <taxon>Pseudomonadati</taxon>
        <taxon>Pseudomonadota</taxon>
        <taxon>Betaproteobacteria</taxon>
        <taxon>Burkholderiales</taxon>
        <taxon>Comamonadaceae</taxon>
        <taxon>Acidovorax</taxon>
    </lineage>
</organism>
<dbReference type="Pfam" id="PF00912">
    <property type="entry name" value="Transgly"/>
    <property type="match status" value="1"/>
</dbReference>
<dbReference type="PANTHER" id="PTHR32282:SF15">
    <property type="entry name" value="PENICILLIN-BINDING PROTEIN 1C"/>
    <property type="match status" value="1"/>
</dbReference>
<dbReference type="InterPro" id="IPR023346">
    <property type="entry name" value="Lysozyme-like_dom_sf"/>
</dbReference>
<feature type="domain" description="Penicillin-binding C-terminal" evidence="14">
    <location>
        <begin position="644"/>
        <end position="720"/>
    </location>
</feature>
<dbReference type="Pfam" id="PF06832">
    <property type="entry name" value="BiPBP_C"/>
    <property type="match status" value="1"/>
</dbReference>
<evidence type="ECO:0000256" key="11">
    <source>
        <dbReference type="ARBA" id="ARBA00049902"/>
    </source>
</evidence>
<dbReference type="RefSeq" id="WP_261498475.1">
    <property type="nucleotide sequence ID" value="NZ_JAODYH010000001.1"/>
</dbReference>
<dbReference type="Pfam" id="PF00905">
    <property type="entry name" value="Transpeptidase"/>
    <property type="match status" value="1"/>
</dbReference>
<dbReference type="Proteomes" id="UP001525968">
    <property type="component" value="Unassembled WGS sequence"/>
</dbReference>
<comment type="similarity">
    <text evidence="2">In the C-terminal section; belongs to the transpeptidase family.</text>
</comment>
<dbReference type="InterPro" id="IPR001460">
    <property type="entry name" value="PCN-bd_Tpept"/>
</dbReference>
<dbReference type="InterPro" id="IPR012338">
    <property type="entry name" value="Beta-lactam/transpept-like"/>
</dbReference>
<evidence type="ECO:0000256" key="1">
    <source>
        <dbReference type="ARBA" id="ARBA00004752"/>
    </source>
</evidence>
<evidence type="ECO:0000313" key="15">
    <source>
        <dbReference type="EMBL" id="MCT9809454.1"/>
    </source>
</evidence>
<keyword evidence="6" id="KW-0328">Glycosyltransferase</keyword>
<dbReference type="InterPro" id="IPR050396">
    <property type="entry name" value="Glycosyltr_51/Transpeptidase"/>
</dbReference>
<keyword evidence="4" id="KW-0121">Carboxypeptidase</keyword>
<dbReference type="PANTHER" id="PTHR32282">
    <property type="entry name" value="BINDING PROTEIN TRANSPEPTIDASE, PUTATIVE-RELATED"/>
    <property type="match status" value="1"/>
</dbReference>
<evidence type="ECO:0000256" key="3">
    <source>
        <dbReference type="ARBA" id="ARBA00007739"/>
    </source>
</evidence>
<evidence type="ECO:0000259" key="12">
    <source>
        <dbReference type="Pfam" id="PF00905"/>
    </source>
</evidence>
<dbReference type="Gene3D" id="1.10.3810.10">
    <property type="entry name" value="Biosynthetic peptidoglycan transglycosylase-like"/>
    <property type="match status" value="1"/>
</dbReference>
<evidence type="ECO:0000256" key="6">
    <source>
        <dbReference type="ARBA" id="ARBA00022676"/>
    </source>
</evidence>
<proteinExistence type="inferred from homology"/>
<evidence type="ECO:0000256" key="7">
    <source>
        <dbReference type="ARBA" id="ARBA00022679"/>
    </source>
</evidence>
<keyword evidence="16" id="KW-1185">Reference proteome</keyword>
<dbReference type="InterPro" id="IPR011815">
    <property type="entry name" value="PBP_1c"/>
</dbReference>
<dbReference type="SUPFAM" id="SSF56601">
    <property type="entry name" value="beta-lactamase/transpeptidase-like"/>
    <property type="match status" value="1"/>
</dbReference>
<comment type="similarity">
    <text evidence="3">In the N-terminal section; belongs to the glycosyltransferase 51 family.</text>
</comment>